<dbReference type="GO" id="GO:0016831">
    <property type="term" value="F:carboxy-lyase activity"/>
    <property type="evidence" value="ECO:0007669"/>
    <property type="project" value="UniProtKB-UniRule"/>
</dbReference>
<evidence type="ECO:0000313" key="5">
    <source>
        <dbReference type="EMBL" id="KAE8148243.1"/>
    </source>
</evidence>
<keyword evidence="1" id="KW-0210">Decarboxylase</keyword>
<feature type="binding site" evidence="1">
    <location>
        <position position="233"/>
    </location>
    <ligand>
        <name>prenylated FMN</name>
        <dbReference type="ChEBI" id="CHEBI:87746"/>
    </ligand>
</feature>
<keyword evidence="6" id="KW-1185">Reference proteome</keyword>
<keyword evidence="1" id="KW-0479">Metal-binding</keyword>
<feature type="domain" description="3-octaprenyl-4-hydroxybenzoate carboxy-lyase-like Rift-related" evidence="2">
    <location>
        <begin position="118"/>
        <end position="289"/>
    </location>
</feature>
<dbReference type="InterPro" id="IPR032903">
    <property type="entry name" value="FDC-like"/>
</dbReference>
<evidence type="ECO:0000259" key="2">
    <source>
        <dbReference type="Pfam" id="PF01977"/>
    </source>
</evidence>
<keyword evidence="1 5" id="KW-0456">Lyase</keyword>
<dbReference type="SUPFAM" id="SSF143968">
    <property type="entry name" value="UbiD C-terminal domain-like"/>
    <property type="match status" value="1"/>
</dbReference>
<comment type="catalytic activity">
    <reaction evidence="1">
        <text>(E)-ferulate + H(+) = 2-methoxy-4-vinylphenol + CO2</text>
        <dbReference type="Rhea" id="RHEA:33807"/>
        <dbReference type="ChEBI" id="CHEBI:15378"/>
        <dbReference type="ChEBI" id="CHEBI:16526"/>
        <dbReference type="ChEBI" id="CHEBI:29749"/>
        <dbReference type="ChEBI" id="CHEBI:42438"/>
        <dbReference type="EC" id="4.1.1.102"/>
    </reaction>
</comment>
<feature type="domain" description="3-octaprenyl-4-hydroxybenzoate carboxy-lyase-like N-terminal" evidence="3">
    <location>
        <begin position="15"/>
        <end position="103"/>
    </location>
</feature>
<organism evidence="5 6">
    <name type="scientific">Aspergillus avenaceus</name>
    <dbReference type="NCBI Taxonomy" id="36643"/>
    <lineage>
        <taxon>Eukaryota</taxon>
        <taxon>Fungi</taxon>
        <taxon>Dikarya</taxon>
        <taxon>Ascomycota</taxon>
        <taxon>Pezizomycotina</taxon>
        <taxon>Eurotiomycetes</taxon>
        <taxon>Eurotiomycetidae</taxon>
        <taxon>Eurotiales</taxon>
        <taxon>Aspergillaceae</taxon>
        <taxon>Aspergillus</taxon>
        <taxon>Aspergillus subgen. Circumdati</taxon>
    </lineage>
</organism>
<evidence type="ECO:0000259" key="3">
    <source>
        <dbReference type="Pfam" id="PF20695"/>
    </source>
</evidence>
<comment type="caution">
    <text evidence="1">Lacks conserved residue(s) required for the propagation of feature annotation.</text>
</comment>
<name>A0A5N6TPG1_ASPAV</name>
<dbReference type="InterPro" id="IPR048304">
    <property type="entry name" value="UbiD_Rift_dom"/>
</dbReference>
<keyword evidence="1" id="KW-0464">Manganese</keyword>
<comment type="function">
    <text evidence="1">Catalyzes the reversible decarboxylation of aromatic carboxylic acids like ferulic acid, p-coumaric acid or cinnamic acid, producing the corresponding vinyl derivatives 4-vinylphenol, 4-vinylguaiacol, and styrene, respectively, which play the role of aroma metabolites.</text>
</comment>
<dbReference type="Pfam" id="PF20696">
    <property type="entry name" value="UbiD_C"/>
    <property type="match status" value="1"/>
</dbReference>
<comment type="catalytic activity">
    <reaction evidence="1">
        <text>(E)-4-coumarate + H(+) = 4-vinylphenol + CO2</text>
        <dbReference type="Rhea" id="RHEA:33227"/>
        <dbReference type="ChEBI" id="CHEBI:1883"/>
        <dbReference type="ChEBI" id="CHEBI:12876"/>
        <dbReference type="ChEBI" id="CHEBI:15378"/>
        <dbReference type="ChEBI" id="CHEBI:16526"/>
        <dbReference type="EC" id="4.1.1.102"/>
    </reaction>
</comment>
<dbReference type="GO" id="GO:0046281">
    <property type="term" value="P:cinnamic acid catabolic process"/>
    <property type="evidence" value="ECO:0007669"/>
    <property type="project" value="UniProtKB-UniRule"/>
</dbReference>
<dbReference type="EC" id="4.1.1.102" evidence="1"/>
<feature type="binding site" evidence="1">
    <location>
        <begin position="191"/>
        <end position="192"/>
    </location>
    <ligand>
        <name>prenylated FMN</name>
        <dbReference type="ChEBI" id="CHEBI:87746"/>
    </ligand>
</feature>
<dbReference type="Pfam" id="PF20695">
    <property type="entry name" value="UbiD_N"/>
    <property type="match status" value="1"/>
</dbReference>
<dbReference type="GO" id="GO:0046872">
    <property type="term" value="F:metal ion binding"/>
    <property type="evidence" value="ECO:0007669"/>
    <property type="project" value="UniProtKB-KW"/>
</dbReference>
<evidence type="ECO:0000259" key="4">
    <source>
        <dbReference type="Pfam" id="PF20696"/>
    </source>
</evidence>
<dbReference type="GO" id="GO:0033494">
    <property type="term" value="P:ferulate metabolic process"/>
    <property type="evidence" value="ECO:0007669"/>
    <property type="project" value="UniProtKB-UniRule"/>
</dbReference>
<dbReference type="Pfam" id="PF01977">
    <property type="entry name" value="UbiD"/>
    <property type="match status" value="1"/>
</dbReference>
<comment type="similarity">
    <text evidence="1">Belongs to the UbiD family. UbiD-like/FDC subfamily.</text>
</comment>
<feature type="binding site" evidence="1">
    <location>
        <begin position="169"/>
        <end position="174"/>
    </location>
    <ligand>
        <name>prenylated FMN</name>
        <dbReference type="ChEBI" id="CHEBI:87746"/>
    </ligand>
</feature>
<protein>
    <recommendedName>
        <fullName evidence="1">Ferulic acid decarboxylase 1</fullName>
        <ecNumber evidence="1">4.1.1.102</ecNumber>
    </recommendedName>
    <alternativeName>
        <fullName evidence="1">Phenacrylate decarboxylase</fullName>
    </alternativeName>
</protein>
<feature type="domain" description="3-octaprenyl-4-hydroxybenzoate carboxy-lyase-like C-terminal" evidence="4">
    <location>
        <begin position="297"/>
        <end position="431"/>
    </location>
</feature>
<dbReference type="InterPro" id="IPR002830">
    <property type="entry name" value="UbiD"/>
</dbReference>
<dbReference type="Gene3D" id="3.40.1670.10">
    <property type="entry name" value="UbiD C-terminal domain-like"/>
    <property type="match status" value="1"/>
</dbReference>
<comment type="subunit">
    <text evidence="1">Homodimer. May form higher order oligomers.</text>
</comment>
<accession>A0A5N6TPG1</accession>
<comment type="cofactor">
    <cofactor evidence="1">
        <name>prenylated FMN</name>
        <dbReference type="ChEBI" id="CHEBI:87746"/>
    </cofactor>
    <text evidence="1">Binds 1 prenylated FMN per subunit.</text>
</comment>
<dbReference type="Proteomes" id="UP000325780">
    <property type="component" value="Unassembled WGS sequence"/>
</dbReference>
<dbReference type="PANTHER" id="PTHR30108">
    <property type="entry name" value="3-OCTAPRENYL-4-HYDROXYBENZOATE CARBOXY-LYASE-RELATED"/>
    <property type="match status" value="1"/>
</dbReference>
<dbReference type="EMBL" id="ML742168">
    <property type="protein sequence ID" value="KAE8148243.1"/>
    <property type="molecule type" value="Genomic_DNA"/>
</dbReference>
<comment type="catalytic activity">
    <reaction evidence="1">
        <text>(E)-cinnamate + H(+) = styrene + CO2</text>
        <dbReference type="Rhea" id="RHEA:46920"/>
        <dbReference type="ChEBI" id="CHEBI:15378"/>
        <dbReference type="ChEBI" id="CHEBI:15669"/>
        <dbReference type="ChEBI" id="CHEBI:16526"/>
        <dbReference type="ChEBI" id="CHEBI:27452"/>
        <dbReference type="EC" id="4.1.1.102"/>
    </reaction>
</comment>
<gene>
    <name evidence="1" type="primary">FDC1</name>
    <name evidence="5" type="ORF">BDV25DRAFT_168567</name>
</gene>
<comment type="subcellular location">
    <subcellularLocation>
        <location evidence="1">Cytoplasm</location>
    </subcellularLocation>
</comment>
<dbReference type="GO" id="GO:0005737">
    <property type="term" value="C:cytoplasm"/>
    <property type="evidence" value="ECO:0007669"/>
    <property type="project" value="UniProtKB-SubCell"/>
</dbReference>
<dbReference type="InterPro" id="IPR049383">
    <property type="entry name" value="UbiD-like_N"/>
</dbReference>
<comment type="cofactor">
    <cofactor evidence="1">
        <name>Mn(2+)</name>
        <dbReference type="ChEBI" id="CHEBI:29035"/>
    </cofactor>
</comment>
<proteinExistence type="inferred from homology"/>
<keyword evidence="1" id="KW-0963">Cytoplasm</keyword>
<dbReference type="AlphaFoldDB" id="A0A5N6TPG1"/>
<evidence type="ECO:0000256" key="1">
    <source>
        <dbReference type="HAMAP-Rule" id="MF_03196"/>
    </source>
</evidence>
<feature type="binding site" evidence="1">
    <location>
        <position position="169"/>
    </location>
    <ligand>
        <name>Mn(2+)</name>
        <dbReference type="ChEBI" id="CHEBI:29035"/>
    </ligand>
</feature>
<evidence type="ECO:0000313" key="6">
    <source>
        <dbReference type="Proteomes" id="UP000325780"/>
    </source>
</evidence>
<dbReference type="OrthoDB" id="4878259at2759"/>
<dbReference type="InterPro" id="IPR049381">
    <property type="entry name" value="UbiD-like_C"/>
</dbReference>
<dbReference type="SUPFAM" id="SSF50475">
    <property type="entry name" value="FMN-binding split barrel"/>
    <property type="match status" value="1"/>
</dbReference>
<dbReference type="PANTHER" id="PTHR30108:SF17">
    <property type="entry name" value="FERULIC ACID DECARBOXYLASE 1"/>
    <property type="match status" value="1"/>
</dbReference>
<reference evidence="5 6" key="1">
    <citation type="submission" date="2019-04" db="EMBL/GenBank/DDBJ databases">
        <title>Friends and foes A comparative genomics study of 23 Aspergillus species from section Flavi.</title>
        <authorList>
            <consortium name="DOE Joint Genome Institute"/>
            <person name="Kjaerbolling I."/>
            <person name="Vesth T."/>
            <person name="Frisvad J.C."/>
            <person name="Nybo J.L."/>
            <person name="Theobald S."/>
            <person name="Kildgaard S."/>
            <person name="Isbrandt T."/>
            <person name="Kuo A."/>
            <person name="Sato A."/>
            <person name="Lyhne E.K."/>
            <person name="Kogle M.E."/>
            <person name="Wiebenga A."/>
            <person name="Kun R.S."/>
            <person name="Lubbers R.J."/>
            <person name="Makela M.R."/>
            <person name="Barry K."/>
            <person name="Chovatia M."/>
            <person name="Clum A."/>
            <person name="Daum C."/>
            <person name="Haridas S."/>
            <person name="He G."/>
            <person name="LaButti K."/>
            <person name="Lipzen A."/>
            <person name="Mondo S."/>
            <person name="Riley R."/>
            <person name="Salamov A."/>
            <person name="Simmons B.A."/>
            <person name="Magnuson J.K."/>
            <person name="Henrissat B."/>
            <person name="Mortensen U.H."/>
            <person name="Larsen T.O."/>
            <person name="Devries R.P."/>
            <person name="Grigoriev I.V."/>
            <person name="Machida M."/>
            <person name="Baker S.E."/>
            <person name="Andersen M.R."/>
        </authorList>
    </citation>
    <scope>NUCLEOTIDE SEQUENCE [LARGE SCALE GENOMIC DNA]</scope>
    <source>
        <strain evidence="5 6">IBT 18842</strain>
    </source>
</reference>
<sequence length="473" mass="52557">MDYTAAAKDFRRFVKELEDEGELVTVTKEVDPHLEVGAIVRKVYETEERAPLFTNVKGRKTDGLFRILGASVGCSKRPGMRYCRLAKSIGLPSSATGQDIVAKINEAKSKPPVPCRQVETGPIKDHILLGDEIDLTKLPVPLLHEHDGGKYLATMGMHVVQSPDGRWTNWAISRGMVLGKRELAGLVIPKQDIGTIWNLWKEKGEDMPWALCFGVPPAAIVVGGMPIPKWTNEPDFIGALTGAPVEVVKCETNDLLVPANAEIVLEGVVSVTETVPEGPMVEYNGMVYPGRAADEGHTIWSTTQAAEVLNICQAADLPIKMVWSPFESHSMWFAIQVDRQKLVKMQTNMEDFCRRLGHVVFSSKPGWFIPKIFLVGDYIDPTNLLDVIYAEASRCEPGRHEFVFFEYSNIPLIPYVEHGFPSESGTNGKVVKCCMLPEDFTEETLPWKGGSFEEAYPETVKQTVLDNWTAYGF</sequence>
<feature type="active site" description="Proton donor" evidence="1">
    <location>
        <position position="282"/>
    </location>
</feature>
<dbReference type="Gene3D" id="1.20.5.4570">
    <property type="match status" value="1"/>
</dbReference>
<dbReference type="HAMAP" id="MF_01983">
    <property type="entry name" value="UbiD_FDC"/>
    <property type="match status" value="1"/>
</dbReference>
<feature type="binding site" evidence="1">
    <location>
        <position position="233"/>
    </location>
    <ligand>
        <name>Mn(2+)</name>
        <dbReference type="ChEBI" id="CHEBI:29035"/>
    </ligand>
</feature>
<feature type="binding site" evidence="1">
    <location>
        <position position="364"/>
    </location>
    <ligand>
        <name>prenylated FMN</name>
        <dbReference type="ChEBI" id="CHEBI:87746"/>
    </ligand>
</feature>